<proteinExistence type="predicted"/>
<keyword evidence="2" id="KW-1185">Reference proteome</keyword>
<protein>
    <submittedName>
        <fullName evidence="1">Unnamed protein product</fullName>
    </submittedName>
</protein>
<name>A0A9W6XN18_9STRA</name>
<reference evidence="1" key="1">
    <citation type="submission" date="2023-04" db="EMBL/GenBank/DDBJ databases">
        <title>Phytophthora fragariaefolia NBRC 109709.</title>
        <authorList>
            <person name="Ichikawa N."/>
            <person name="Sato H."/>
            <person name="Tonouchi N."/>
        </authorList>
    </citation>
    <scope>NUCLEOTIDE SEQUENCE</scope>
    <source>
        <strain evidence="1">NBRC 109709</strain>
    </source>
</reference>
<organism evidence="1 2">
    <name type="scientific">Phytophthora fragariaefolia</name>
    <dbReference type="NCBI Taxonomy" id="1490495"/>
    <lineage>
        <taxon>Eukaryota</taxon>
        <taxon>Sar</taxon>
        <taxon>Stramenopiles</taxon>
        <taxon>Oomycota</taxon>
        <taxon>Peronosporomycetes</taxon>
        <taxon>Peronosporales</taxon>
        <taxon>Peronosporaceae</taxon>
        <taxon>Phytophthora</taxon>
    </lineage>
</organism>
<sequence length="93" mass="10227">MAAPVVKKPPNIIKSSISNWDRRMIGALRSLKTTMMPTKSRIITTIARTARAAKVGDDVGMYSQSITTGSGRMSSPEHSAEYWAFEAYGSFQK</sequence>
<dbReference type="AlphaFoldDB" id="A0A9W6XN18"/>
<dbReference type="Proteomes" id="UP001165121">
    <property type="component" value="Unassembled WGS sequence"/>
</dbReference>
<evidence type="ECO:0000313" key="1">
    <source>
        <dbReference type="EMBL" id="GMF42969.1"/>
    </source>
</evidence>
<evidence type="ECO:0000313" key="2">
    <source>
        <dbReference type="Proteomes" id="UP001165121"/>
    </source>
</evidence>
<comment type="caution">
    <text evidence="1">The sequence shown here is derived from an EMBL/GenBank/DDBJ whole genome shotgun (WGS) entry which is preliminary data.</text>
</comment>
<gene>
    <name evidence="1" type="ORF">Pfra01_001430300</name>
</gene>
<dbReference type="EMBL" id="BSXT01001504">
    <property type="protein sequence ID" value="GMF42969.1"/>
    <property type="molecule type" value="Genomic_DNA"/>
</dbReference>
<accession>A0A9W6XN18</accession>